<reference evidence="1" key="1">
    <citation type="journal article" date="2021" name="Mol. Plant Microbe Interact.">
        <title>Complete Genome Sequence of the Plant-Pathogenic Fungus Colletotrichum lupini.</title>
        <authorList>
            <person name="Baroncelli R."/>
            <person name="Pensec F."/>
            <person name="Da Lio D."/>
            <person name="Boufleur T."/>
            <person name="Vicente I."/>
            <person name="Sarrocco S."/>
            <person name="Picot A."/>
            <person name="Baraldi E."/>
            <person name="Sukno S."/>
            <person name="Thon M."/>
            <person name="Le Floch G."/>
        </authorList>
    </citation>
    <scope>NUCLEOTIDE SEQUENCE</scope>
    <source>
        <strain evidence="1">IMI 504893</strain>
    </source>
</reference>
<dbReference type="EMBL" id="CP019475">
    <property type="protein sequence ID" value="UQC79738.1"/>
    <property type="molecule type" value="Genomic_DNA"/>
</dbReference>
<dbReference type="KEGG" id="clup:CLUP02_05218"/>
<evidence type="ECO:0000313" key="2">
    <source>
        <dbReference type="Proteomes" id="UP000830671"/>
    </source>
</evidence>
<proteinExistence type="predicted"/>
<dbReference type="GeneID" id="73339236"/>
<accession>A0A9Q8SM37</accession>
<protein>
    <submittedName>
        <fullName evidence="1">Uncharacterized protein</fullName>
    </submittedName>
</protein>
<dbReference type="Proteomes" id="UP000830671">
    <property type="component" value="Chromosome 3"/>
</dbReference>
<dbReference type="AlphaFoldDB" id="A0A9Q8SM37"/>
<keyword evidence="2" id="KW-1185">Reference proteome</keyword>
<sequence length="301" mass="33147">MRYVAGFYDSFNHGRKLGAEATFLGPDDDAAFPIYSNKETGGRSFRPKERATIRQGPPLQGTAREGHLVVTESSAAEIGGPLEDCGTTLNCQLARLGFGTRPGGAWLDPLSVFTLHRLCPRDFGAASFAFSSLEVLQEAAAERTGGSGPALRYSWTRYFGFGRTMCVNVLLMAAYPVINCFTHSTQPSHWLYNNFEECSSRLSKIRERLPLVAGTERLFFACLKPLSIPRVEHVECHPKLTKALDIYAGKSWISLCAILLPSGQAFGNASVFILPSLQEMRGQVPPHDRWSLHKALEHGIL</sequence>
<organism evidence="1 2">
    <name type="scientific">Colletotrichum lupini</name>
    <dbReference type="NCBI Taxonomy" id="145971"/>
    <lineage>
        <taxon>Eukaryota</taxon>
        <taxon>Fungi</taxon>
        <taxon>Dikarya</taxon>
        <taxon>Ascomycota</taxon>
        <taxon>Pezizomycotina</taxon>
        <taxon>Sordariomycetes</taxon>
        <taxon>Hypocreomycetidae</taxon>
        <taxon>Glomerellales</taxon>
        <taxon>Glomerellaceae</taxon>
        <taxon>Colletotrichum</taxon>
        <taxon>Colletotrichum acutatum species complex</taxon>
    </lineage>
</organism>
<dbReference type="RefSeq" id="XP_049141369.1">
    <property type="nucleotide sequence ID" value="XM_049284226.1"/>
</dbReference>
<gene>
    <name evidence="1" type="ORF">CLUP02_05218</name>
</gene>
<name>A0A9Q8SM37_9PEZI</name>
<evidence type="ECO:0000313" key="1">
    <source>
        <dbReference type="EMBL" id="UQC79738.1"/>
    </source>
</evidence>